<dbReference type="EMBL" id="JABBKX010000008">
    <property type="protein sequence ID" value="NMJ43527.1"/>
    <property type="molecule type" value="Genomic_DNA"/>
</dbReference>
<protein>
    <submittedName>
        <fullName evidence="2">Uncharacterized protein</fullName>
    </submittedName>
</protein>
<proteinExistence type="predicted"/>
<feature type="transmembrane region" description="Helical" evidence="1">
    <location>
        <begin position="58"/>
        <end position="82"/>
    </location>
</feature>
<dbReference type="RefSeq" id="WP_170055719.1">
    <property type="nucleotide sequence ID" value="NZ_JABBKX010000008.1"/>
</dbReference>
<evidence type="ECO:0000256" key="1">
    <source>
        <dbReference type="SAM" id="Phobius"/>
    </source>
</evidence>
<comment type="caution">
    <text evidence="2">The sequence shown here is derived from an EMBL/GenBank/DDBJ whole genome shotgun (WGS) entry which is preliminary data.</text>
</comment>
<dbReference type="AlphaFoldDB" id="A0A848EJF7"/>
<gene>
    <name evidence="2" type="ORF">GWK16_19935</name>
</gene>
<keyword evidence="1" id="KW-0812">Transmembrane</keyword>
<keyword evidence="1" id="KW-0472">Membrane</keyword>
<keyword evidence="1" id="KW-1133">Transmembrane helix</keyword>
<evidence type="ECO:0000313" key="3">
    <source>
        <dbReference type="Proteomes" id="UP000548582"/>
    </source>
</evidence>
<keyword evidence="3" id="KW-1185">Reference proteome</keyword>
<feature type="transmembrane region" description="Helical" evidence="1">
    <location>
        <begin position="31"/>
        <end position="51"/>
    </location>
</feature>
<dbReference type="Proteomes" id="UP000548582">
    <property type="component" value="Unassembled WGS sequence"/>
</dbReference>
<reference evidence="2 3" key="1">
    <citation type="submission" date="2020-03" db="EMBL/GenBank/DDBJ databases">
        <authorList>
            <person name="Sun Q."/>
        </authorList>
    </citation>
    <scope>NUCLEOTIDE SEQUENCE [LARGE SCALE GENOMIC DNA]</scope>
    <source>
        <strain evidence="2 3">JC162</strain>
    </source>
</reference>
<feature type="transmembrane region" description="Helical" evidence="1">
    <location>
        <begin position="109"/>
        <end position="130"/>
    </location>
</feature>
<evidence type="ECO:0000313" key="2">
    <source>
        <dbReference type="EMBL" id="NMJ43527.1"/>
    </source>
</evidence>
<name>A0A848EJF7_9PROT</name>
<sequence>MGPLSLLGVAAEAEGLRLRRSCGLAARRAGWLGGAAVFGVAALALLHIAAIELLVPRFGLAGACGLMALADLLLATVLVVVARQLRDPVAEEALLLRRASLAAATSGKALMSGASGVAPVVGAIAGTALAEWMRRR</sequence>
<organism evidence="2 3">
    <name type="scientific">Neoroseomonas marina</name>
    <dbReference type="NCBI Taxonomy" id="1232220"/>
    <lineage>
        <taxon>Bacteria</taxon>
        <taxon>Pseudomonadati</taxon>
        <taxon>Pseudomonadota</taxon>
        <taxon>Alphaproteobacteria</taxon>
        <taxon>Acetobacterales</taxon>
        <taxon>Acetobacteraceae</taxon>
        <taxon>Neoroseomonas</taxon>
    </lineage>
</organism>
<accession>A0A848EJF7</accession>